<accession>A0A1E5NAA3</accession>
<proteinExistence type="predicted"/>
<dbReference type="NCBIfam" id="NF011660">
    <property type="entry name" value="PRK15080.1"/>
    <property type="match status" value="1"/>
</dbReference>
<dbReference type="PANTHER" id="PTHR32432">
    <property type="entry name" value="CELL DIVISION PROTEIN FTSA-RELATED"/>
    <property type="match status" value="1"/>
</dbReference>
<evidence type="ECO:0000313" key="1">
    <source>
        <dbReference type="EMBL" id="OEJ13031.1"/>
    </source>
</evidence>
<comment type="caution">
    <text evidence="1">The sequence shown here is derived from an EMBL/GenBank/DDBJ whole genome shotgun (WGS) entry which is preliminary data.</text>
</comment>
<dbReference type="InterPro" id="IPR050696">
    <property type="entry name" value="FtsA/MreB"/>
</dbReference>
<dbReference type="SUPFAM" id="SSF53067">
    <property type="entry name" value="Actin-like ATPase domain"/>
    <property type="match status" value="1"/>
</dbReference>
<dbReference type="NCBIfam" id="TIGR02529">
    <property type="entry name" value="EutJ"/>
    <property type="match status" value="1"/>
</dbReference>
<dbReference type="PANTHER" id="PTHR32432:SF3">
    <property type="entry name" value="ETHANOLAMINE UTILIZATION PROTEIN EUTJ"/>
    <property type="match status" value="1"/>
</dbReference>
<dbReference type="AlphaFoldDB" id="A0A1E5NAA3"/>
<dbReference type="EMBL" id="MDCO01000015">
    <property type="protein sequence ID" value="OEJ13031.1"/>
    <property type="molecule type" value="Genomic_DNA"/>
</dbReference>
<dbReference type="Proteomes" id="UP000095247">
    <property type="component" value="Unassembled WGS sequence"/>
</dbReference>
<dbReference type="Pfam" id="PF11104">
    <property type="entry name" value="PilM_2"/>
    <property type="match status" value="1"/>
</dbReference>
<dbReference type="InterPro" id="IPR005883">
    <property type="entry name" value="PilM"/>
</dbReference>
<sequence length="281" mass="30515">MSFSFEHVNSLIDETTECIEKVNDFNINDKLYVGVDLGTAYIVLVVVDSNGKPIAAELQYAEVVRDGLVVDYSRACSIVRELKGKLENRLGVELINAAIAMPPGVNNKSVATHRYVAESAGFEVLNVIEEPEAANYILNIKNGAVVDVGGGTTGIAIFNDGKMIYTADEPTGGTHFTLTIAGNYGIPFNEAENRKKDKNNAKEIFRIVMPVIQKVGSIISRHIKDYNVDLICLVGGTVCLDGFEGIIEKETNVHTIKPKNPFLVTPLGIAMSLVNNNKGLE</sequence>
<reference evidence="1 2" key="1">
    <citation type="submission" date="2016-08" db="EMBL/GenBank/DDBJ databases">
        <title>Characterization and recognition of Brachyspira hampsonii sp. nov., a novel intestinal spirochete that is pathogenic to pigs.</title>
        <authorList>
            <person name="Mirajkar N."/>
            <person name="La T."/>
            <person name="Phillips N."/>
            <person name="Hampson D."/>
            <person name="Gebhart C."/>
        </authorList>
    </citation>
    <scope>NUCLEOTIDE SEQUENCE [LARGE SCALE GENOMIC DNA]</scope>
    <source>
        <strain evidence="1 2">P280/1</strain>
    </source>
</reference>
<dbReference type="InterPro" id="IPR013366">
    <property type="entry name" value="EutJ"/>
</dbReference>
<name>A0A1E5NAA3_9SPIR</name>
<gene>
    <name evidence="1" type="ORF">BFL38_00245</name>
</gene>
<protein>
    <submittedName>
        <fullName evidence="1">Ethanolamine utilization protein EutJ</fullName>
    </submittedName>
</protein>
<organism evidence="1 2">
    <name type="scientific">Brachyspira hampsonii</name>
    <dbReference type="NCBI Taxonomy" id="1287055"/>
    <lineage>
        <taxon>Bacteria</taxon>
        <taxon>Pseudomonadati</taxon>
        <taxon>Spirochaetota</taxon>
        <taxon>Spirochaetia</taxon>
        <taxon>Brachyspirales</taxon>
        <taxon>Brachyspiraceae</taxon>
        <taxon>Brachyspira</taxon>
    </lineage>
</organism>
<dbReference type="Gene3D" id="3.30.420.40">
    <property type="match status" value="2"/>
</dbReference>
<dbReference type="CDD" id="cd24047">
    <property type="entry name" value="ASKHA_NBD_EutJ"/>
    <property type="match status" value="1"/>
</dbReference>
<dbReference type="RefSeq" id="WP_069727626.1">
    <property type="nucleotide sequence ID" value="NZ_MDCO01000015.1"/>
</dbReference>
<dbReference type="InterPro" id="IPR043129">
    <property type="entry name" value="ATPase_NBD"/>
</dbReference>
<evidence type="ECO:0000313" key="2">
    <source>
        <dbReference type="Proteomes" id="UP000095247"/>
    </source>
</evidence>